<keyword evidence="5" id="KW-1185">Reference proteome</keyword>
<dbReference type="GO" id="GO:0015930">
    <property type="term" value="F:glutamate synthase activity"/>
    <property type="evidence" value="ECO:0007669"/>
    <property type="project" value="InterPro"/>
</dbReference>
<dbReference type="EMBL" id="AP025628">
    <property type="protein sequence ID" value="BDG62400.1"/>
    <property type="molecule type" value="Genomic_DNA"/>
</dbReference>
<dbReference type="AlphaFoldDB" id="A0AA35CN71"/>
<dbReference type="InterPro" id="IPR024188">
    <property type="entry name" value="GltB"/>
</dbReference>
<evidence type="ECO:0000256" key="2">
    <source>
        <dbReference type="PIRNR" id="PIRNR006429"/>
    </source>
</evidence>
<reference evidence="4" key="1">
    <citation type="submission" date="2022-03" db="EMBL/GenBank/DDBJ databases">
        <title>Complete genome sequence of Caldinitratiruptor microaerophilus.</title>
        <authorList>
            <person name="Mukaiyama R."/>
            <person name="Nishiyama T."/>
            <person name="Ueda K."/>
        </authorList>
    </citation>
    <scope>NUCLEOTIDE SEQUENCE</scope>
    <source>
        <strain evidence="4">JCM 16183</strain>
    </source>
</reference>
<feature type="domain" description="Glutamate synthase" evidence="3">
    <location>
        <begin position="115"/>
        <end position="426"/>
    </location>
</feature>
<dbReference type="Pfam" id="PF01645">
    <property type="entry name" value="Glu_synthase"/>
    <property type="match status" value="1"/>
</dbReference>
<accession>A0AA35CN71</accession>
<proteinExistence type="inferred from homology"/>
<evidence type="ECO:0000259" key="3">
    <source>
        <dbReference type="Pfam" id="PF01645"/>
    </source>
</evidence>
<evidence type="ECO:0000256" key="1">
    <source>
        <dbReference type="ARBA" id="ARBA00009716"/>
    </source>
</evidence>
<dbReference type="CDD" id="cd02808">
    <property type="entry name" value="GltS_FMN"/>
    <property type="match status" value="1"/>
</dbReference>
<protein>
    <submittedName>
        <fullName evidence="4">FMN-binding glutamate synthase family protein</fullName>
    </submittedName>
</protein>
<dbReference type="PANTHER" id="PTHR43819:SF1">
    <property type="entry name" value="ARCHAEAL-TYPE GLUTAMATE SYNTHASE [NADPH]"/>
    <property type="match status" value="1"/>
</dbReference>
<dbReference type="KEGG" id="cmic:caldi_34900"/>
<dbReference type="RefSeq" id="WP_264842987.1">
    <property type="nucleotide sequence ID" value="NZ_AP025628.1"/>
</dbReference>
<name>A0AA35CN71_9FIRM</name>
<dbReference type="PANTHER" id="PTHR43819">
    <property type="entry name" value="ARCHAEAL-TYPE GLUTAMATE SYNTHASE [NADPH]"/>
    <property type="match status" value="1"/>
</dbReference>
<comment type="similarity">
    <text evidence="1 2">Belongs to the glutamate synthase family.</text>
</comment>
<evidence type="ECO:0000313" key="5">
    <source>
        <dbReference type="Proteomes" id="UP001163687"/>
    </source>
</evidence>
<sequence>MWLLAWLLGGAAVLAGAWLLAAALGRRLVDAAVDRALRRLLTEPYHENLWELVTGFGHNPPGPTLENALRARAGRAIRRPIGTGRRFRDFRGLLFRPAQLTRRPLEPDEPVDTRVTIGPQARRPVHLDIPVLLAAMGYGVAVSERVAVALARGAALAGTACNAGKGPLLPAVRREARILVVQYTGTPWTSDPAVLRQADMVEIWFGQGAQAGLEPTLEPGDVPRQAAEAMGFGDDEVVVLPSGATDRRDAQTLRRLVHDLRAVTGGVPIGVKLAAGHDLEADLDVALAAGVDFISLDGAQGGTHAAPPILADDFGLPTLHALCRARRHLDARGTGGRVSLLVGGGLLTPGDCLKCLALGADAVYMGTAALFAATHEQVTRAMPWEPPTELVWATGVLARRFDPARGAESLARFLRAVTDEMVIGARALGKRALRDVNRDDLVALDPETAAITGVPLAYGFPAADAPQADPARRQHG</sequence>
<dbReference type="InterPro" id="IPR013785">
    <property type="entry name" value="Aldolase_TIM"/>
</dbReference>
<organism evidence="4 5">
    <name type="scientific">Caldinitratiruptor microaerophilus</name>
    <dbReference type="NCBI Taxonomy" id="671077"/>
    <lineage>
        <taxon>Bacteria</taxon>
        <taxon>Bacillati</taxon>
        <taxon>Bacillota</taxon>
        <taxon>Clostridia</taxon>
        <taxon>Eubacteriales</taxon>
        <taxon>Symbiobacteriaceae</taxon>
        <taxon>Caldinitratiruptor</taxon>
    </lineage>
</organism>
<dbReference type="GO" id="GO:0006537">
    <property type="term" value="P:glutamate biosynthetic process"/>
    <property type="evidence" value="ECO:0007669"/>
    <property type="project" value="InterPro"/>
</dbReference>
<dbReference type="Gene3D" id="3.20.20.70">
    <property type="entry name" value="Aldolase class I"/>
    <property type="match status" value="1"/>
</dbReference>
<dbReference type="InterPro" id="IPR002932">
    <property type="entry name" value="Glu_synthdom"/>
</dbReference>
<dbReference type="SUPFAM" id="SSF51395">
    <property type="entry name" value="FMN-linked oxidoreductases"/>
    <property type="match status" value="1"/>
</dbReference>
<evidence type="ECO:0000313" key="4">
    <source>
        <dbReference type="EMBL" id="BDG62400.1"/>
    </source>
</evidence>
<gene>
    <name evidence="4" type="ORF">caldi_34900</name>
</gene>
<dbReference type="PIRSF" id="PIRSF006429">
    <property type="entry name" value="GOGAT_lg_2"/>
    <property type="match status" value="1"/>
</dbReference>
<dbReference type="Proteomes" id="UP001163687">
    <property type="component" value="Chromosome"/>
</dbReference>